<feature type="transmembrane region" description="Helical" evidence="9">
    <location>
        <begin position="111"/>
        <end position="133"/>
    </location>
</feature>
<keyword evidence="6 9" id="KW-0472">Membrane</keyword>
<evidence type="ECO:0000256" key="8">
    <source>
        <dbReference type="ARBA" id="ARBA00023224"/>
    </source>
</evidence>
<evidence type="ECO:0000256" key="1">
    <source>
        <dbReference type="ARBA" id="ARBA00004651"/>
    </source>
</evidence>
<dbReference type="GO" id="GO:0004930">
    <property type="term" value="F:G protein-coupled receptor activity"/>
    <property type="evidence" value="ECO:0007669"/>
    <property type="project" value="UniProtKB-KW"/>
</dbReference>
<evidence type="ECO:0000256" key="4">
    <source>
        <dbReference type="ARBA" id="ARBA00022989"/>
    </source>
</evidence>
<comment type="subcellular location">
    <subcellularLocation>
        <location evidence="1">Cell membrane</location>
        <topology evidence="1">Multi-pass membrane protein</topology>
    </subcellularLocation>
</comment>
<organism evidence="11 13">
    <name type="scientific">Eubucco bourcierii</name>
    <name type="common">red-headed barbet</name>
    <dbReference type="NCBI Taxonomy" id="91767"/>
    <lineage>
        <taxon>Eukaryota</taxon>
        <taxon>Metazoa</taxon>
        <taxon>Chordata</taxon>
        <taxon>Craniata</taxon>
        <taxon>Vertebrata</taxon>
        <taxon>Euteleostomi</taxon>
        <taxon>Archelosauria</taxon>
        <taxon>Archosauria</taxon>
        <taxon>Dinosauria</taxon>
        <taxon>Saurischia</taxon>
        <taxon>Theropoda</taxon>
        <taxon>Coelurosauria</taxon>
        <taxon>Aves</taxon>
        <taxon>Neognathae</taxon>
        <taxon>Neoaves</taxon>
        <taxon>Telluraves</taxon>
        <taxon>Coraciimorphae</taxon>
        <taxon>Piciformes</taxon>
        <taxon>Ramphastidae</taxon>
        <taxon>Eubucco</taxon>
    </lineage>
</organism>
<evidence type="ECO:0000313" key="12">
    <source>
        <dbReference type="EMBL" id="NXF89595.1"/>
    </source>
</evidence>
<sequence>QSITTDPSLSNLTSEHVNYGQDAEYNCSRVPKGLVVLAGVCLGISACGLVGNSLVLWFLSFHVKLNHFTTYILHLAVADFSLILLFFLLTLAASSFTVLCRYNFFPFYKDFVFVVEFLCHFFDLSSLALLTAISVERGLSVV</sequence>
<dbReference type="Gene3D" id="1.20.1070.10">
    <property type="entry name" value="Rhodopsin 7-helix transmembrane proteins"/>
    <property type="match status" value="1"/>
</dbReference>
<dbReference type="GO" id="GO:0005886">
    <property type="term" value="C:plasma membrane"/>
    <property type="evidence" value="ECO:0007669"/>
    <property type="project" value="UniProtKB-SubCell"/>
</dbReference>
<accession>A0A7K8XFN6</accession>
<keyword evidence="2" id="KW-1003">Cell membrane</keyword>
<feature type="non-terminal residue" evidence="11">
    <location>
        <position position="142"/>
    </location>
</feature>
<comment type="caution">
    <text evidence="11">The sequence shown here is derived from an EMBL/GenBank/DDBJ whole genome shotgun (WGS) entry which is preliminary data.</text>
</comment>
<feature type="transmembrane region" description="Helical" evidence="9">
    <location>
        <begin position="34"/>
        <end position="59"/>
    </location>
</feature>
<reference evidence="11 13" key="1">
    <citation type="submission" date="2019-09" db="EMBL/GenBank/DDBJ databases">
        <title>Bird 10,000 Genomes (B10K) Project - Family phase.</title>
        <authorList>
            <person name="Zhang G."/>
        </authorList>
    </citation>
    <scope>NUCLEOTIDE SEQUENCE [LARGE SCALE GENOMIC DNA]</scope>
    <source>
        <strain evidence="11">B10K-DU-001-04</strain>
        <tissue evidence="11">Muscle</tissue>
    </source>
</reference>
<feature type="transmembrane region" description="Helical" evidence="9">
    <location>
        <begin position="71"/>
        <end position="99"/>
    </location>
</feature>
<evidence type="ECO:0000256" key="7">
    <source>
        <dbReference type="ARBA" id="ARBA00023170"/>
    </source>
</evidence>
<evidence type="ECO:0000256" key="6">
    <source>
        <dbReference type="ARBA" id="ARBA00023136"/>
    </source>
</evidence>
<keyword evidence="8" id="KW-0807">Transducer</keyword>
<dbReference type="InterPro" id="IPR026234">
    <property type="entry name" value="MRGPCRFAMILY"/>
</dbReference>
<evidence type="ECO:0000256" key="2">
    <source>
        <dbReference type="ARBA" id="ARBA00022475"/>
    </source>
</evidence>
<feature type="domain" description="G-protein coupled receptors family 1 profile" evidence="10">
    <location>
        <begin position="51"/>
        <end position="142"/>
    </location>
</feature>
<keyword evidence="5" id="KW-0297">G-protein coupled receptor</keyword>
<keyword evidence="4 9" id="KW-1133">Transmembrane helix</keyword>
<dbReference type="PANTHER" id="PTHR11334">
    <property type="entry name" value="MAS-RELATED G-PROTEIN COUPLED RECEPTOR"/>
    <property type="match status" value="1"/>
</dbReference>
<dbReference type="AlphaFoldDB" id="A0A7K8XFN6"/>
<proteinExistence type="predicted"/>
<evidence type="ECO:0000313" key="11">
    <source>
        <dbReference type="EMBL" id="NXF89594.1"/>
    </source>
</evidence>
<keyword evidence="3 9" id="KW-0812">Transmembrane</keyword>
<feature type="non-terminal residue" evidence="11">
    <location>
        <position position="1"/>
    </location>
</feature>
<evidence type="ECO:0000313" key="13">
    <source>
        <dbReference type="Proteomes" id="UP000583613"/>
    </source>
</evidence>
<dbReference type="EMBL" id="VWZE01009378">
    <property type="protein sequence ID" value="NXF89595.1"/>
    <property type="molecule type" value="Genomic_DNA"/>
</dbReference>
<protein>
    <submittedName>
        <fullName evidence="11">MAS protein</fullName>
    </submittedName>
</protein>
<dbReference type="PROSITE" id="PS50262">
    <property type="entry name" value="G_PROTEIN_RECEP_F1_2"/>
    <property type="match status" value="1"/>
</dbReference>
<dbReference type="PANTHER" id="PTHR11334:SF29">
    <property type="entry name" value="MAS-RELATED G-PROTEIN COUPLED RECEPTOR MEMBER X2"/>
    <property type="match status" value="1"/>
</dbReference>
<evidence type="ECO:0000256" key="5">
    <source>
        <dbReference type="ARBA" id="ARBA00023040"/>
    </source>
</evidence>
<dbReference type="InterPro" id="IPR000276">
    <property type="entry name" value="GPCR_Rhodpsn"/>
</dbReference>
<dbReference type="SUPFAM" id="SSF81321">
    <property type="entry name" value="Family A G protein-coupled receptor-like"/>
    <property type="match status" value="1"/>
</dbReference>
<dbReference type="InterPro" id="IPR017452">
    <property type="entry name" value="GPCR_Rhodpsn_7TM"/>
</dbReference>
<evidence type="ECO:0000256" key="9">
    <source>
        <dbReference type="SAM" id="Phobius"/>
    </source>
</evidence>
<evidence type="ECO:0000259" key="10">
    <source>
        <dbReference type="PROSITE" id="PS50262"/>
    </source>
</evidence>
<dbReference type="OrthoDB" id="9896011at2759"/>
<dbReference type="PRINTS" id="PR00237">
    <property type="entry name" value="GPCRRHODOPSN"/>
</dbReference>
<gene>
    <name evidence="11" type="primary">Mas1_2</name>
    <name evidence="12" type="synonym">Mas1_1</name>
    <name evidence="12" type="ORF">EUBBOU_R15471</name>
    <name evidence="11" type="ORF">EUBBOU_R15472</name>
</gene>
<keyword evidence="13" id="KW-1185">Reference proteome</keyword>
<dbReference type="Proteomes" id="UP000583613">
    <property type="component" value="Unassembled WGS sequence"/>
</dbReference>
<evidence type="ECO:0000256" key="3">
    <source>
        <dbReference type="ARBA" id="ARBA00022692"/>
    </source>
</evidence>
<name>A0A7K8XFN6_9PICI</name>
<keyword evidence="7" id="KW-0675">Receptor</keyword>
<dbReference type="EMBL" id="VWZE01009378">
    <property type="protein sequence ID" value="NXF89594.1"/>
    <property type="molecule type" value="Genomic_DNA"/>
</dbReference>